<accession>A0A0F5PP31</accession>
<gene>
    <name evidence="2" type="ORF">CDSM653_00583</name>
</gene>
<sequence length="285" mass="32411">MYYKRHFKLCGGFLSLKVYSLVGESGTGKSHHASFIAGKYGIRFIIDDGLLIKGNSIVAGISAKKEATKIGAIKRALFTDPKHAEEVKKAIAELKPDKILIIGTSDRMVDAIAEKLSLPPVSVRIYIEDILPPKQIEIAREKRLLEGKHVIPVPTFEVKKQFSGYFLDPLRIFRRKRSGYYEKTIVRPNYSYLGKYTISEGVINSIVSHELLLFKEAYRVNKVVTEKREEGIILSVEVTMRYGFNLVAPLMQAMENIKRQVERMTALNVLRINIYVKSLYVTKNK</sequence>
<dbReference type="EMBL" id="ABXP02000035">
    <property type="protein sequence ID" value="KKC30403.1"/>
    <property type="molecule type" value="Genomic_DNA"/>
</dbReference>
<dbReference type="Pfam" id="PF03780">
    <property type="entry name" value="Asp23"/>
    <property type="match status" value="1"/>
</dbReference>
<dbReference type="InterPro" id="IPR027417">
    <property type="entry name" value="P-loop_NTPase"/>
</dbReference>
<protein>
    <recommendedName>
        <fullName evidence="4">Asp23/Gls24 family envelope stress response protein</fullName>
    </recommendedName>
</protein>
<dbReference type="Proteomes" id="UP000010146">
    <property type="component" value="Unassembled WGS sequence"/>
</dbReference>
<dbReference type="InterPro" id="IPR005531">
    <property type="entry name" value="Asp23"/>
</dbReference>
<name>A0A0F5PP31_9THEO</name>
<organism evidence="2 3">
    <name type="scientific">Caldanaerobacter subterraneus subsp. pacificus DSM 12653</name>
    <dbReference type="NCBI Taxonomy" id="391606"/>
    <lineage>
        <taxon>Bacteria</taxon>
        <taxon>Bacillati</taxon>
        <taxon>Bacillota</taxon>
        <taxon>Clostridia</taxon>
        <taxon>Thermoanaerobacterales</taxon>
        <taxon>Thermoanaerobacteraceae</taxon>
        <taxon>Caldanaerobacter</taxon>
    </lineage>
</organism>
<dbReference type="SUPFAM" id="SSF52540">
    <property type="entry name" value="P-loop containing nucleoside triphosphate hydrolases"/>
    <property type="match status" value="1"/>
</dbReference>
<comment type="caution">
    <text evidence="2">The sequence shown here is derived from an EMBL/GenBank/DDBJ whole genome shotgun (WGS) entry which is preliminary data.</text>
</comment>
<reference evidence="2 3" key="1">
    <citation type="submission" date="2008-07" db="EMBL/GenBank/DDBJ databases">
        <authorList>
            <person name="Gonzalez J."/>
            <person name="Sokolova T."/>
            <person name="Ferriera S."/>
            <person name="Johnson J."/>
            <person name="Kravitz S."/>
            <person name="Beeson K."/>
            <person name="Sutton G."/>
            <person name="Rogers Y.-H."/>
            <person name="Friedman R."/>
            <person name="Frazier M."/>
            <person name="Venter J.C."/>
        </authorList>
    </citation>
    <scope>NUCLEOTIDE SEQUENCE [LARGE SCALE GENOMIC DNA]</scope>
    <source>
        <strain evidence="2 3">DSM 12653</strain>
    </source>
</reference>
<dbReference type="AlphaFoldDB" id="A0A0F5PP31"/>
<reference evidence="2 3" key="2">
    <citation type="journal article" date="2015" name="BMC Genomics">
        <title>Analysis of three genomes within the thermophilic bacterial species Caldanaerobacter subterraneus with a focus on carbon monoxide dehydrogenase evolution and hydrolase diversity.</title>
        <authorList>
            <person name="Sant'Anna F.H."/>
            <person name="Lebedinsky A.V."/>
            <person name="Sokolova T.G."/>
            <person name="Robb F.T."/>
            <person name="Gonzalez J.M."/>
        </authorList>
    </citation>
    <scope>NUCLEOTIDE SEQUENCE [LARGE SCALE GENOMIC DNA]</scope>
    <source>
        <strain evidence="2 3">DSM 12653</strain>
    </source>
</reference>
<evidence type="ECO:0000256" key="1">
    <source>
        <dbReference type="ARBA" id="ARBA00005721"/>
    </source>
</evidence>
<comment type="similarity">
    <text evidence="1">Belongs to the asp23 family.</text>
</comment>
<reference evidence="3" key="3">
    <citation type="submission" date="2015-02" db="EMBL/GenBank/DDBJ databases">
        <title>Genome analysis of three genomes within the thermophilic hydrogenogenic bacterial species Caldanaerobacter subterraneus.</title>
        <authorList>
            <person name="Sant'Anna F.H."/>
            <person name="Lebedinsky A."/>
            <person name="Sokolova T."/>
            <person name="Robb F.T."/>
            <person name="Gonzalez J.M."/>
        </authorList>
    </citation>
    <scope>NUCLEOTIDE SEQUENCE [LARGE SCALE GENOMIC DNA]</scope>
    <source>
        <strain evidence="3">DSM 12653</strain>
    </source>
</reference>
<evidence type="ECO:0000313" key="2">
    <source>
        <dbReference type="EMBL" id="KKC30403.1"/>
    </source>
</evidence>
<evidence type="ECO:0000313" key="3">
    <source>
        <dbReference type="Proteomes" id="UP000010146"/>
    </source>
</evidence>
<proteinExistence type="inferred from homology"/>
<evidence type="ECO:0008006" key="4">
    <source>
        <dbReference type="Google" id="ProtNLM"/>
    </source>
</evidence>